<dbReference type="GO" id="GO:0061630">
    <property type="term" value="F:ubiquitin protein ligase activity"/>
    <property type="evidence" value="ECO:0007669"/>
    <property type="project" value="TreeGrafter"/>
</dbReference>
<organism evidence="5 6">
    <name type="scientific">Anas platyrhynchos platyrhynchos</name>
    <name type="common">Northern mallard</name>
    <dbReference type="NCBI Taxonomy" id="8840"/>
    <lineage>
        <taxon>Eukaryota</taxon>
        <taxon>Metazoa</taxon>
        <taxon>Chordata</taxon>
        <taxon>Craniata</taxon>
        <taxon>Vertebrata</taxon>
        <taxon>Euteleostomi</taxon>
        <taxon>Archelosauria</taxon>
        <taxon>Archosauria</taxon>
        <taxon>Dinosauria</taxon>
        <taxon>Saurischia</taxon>
        <taxon>Theropoda</taxon>
        <taxon>Coelurosauria</taxon>
        <taxon>Aves</taxon>
        <taxon>Neognathae</taxon>
        <taxon>Galloanserae</taxon>
        <taxon>Anseriformes</taxon>
        <taxon>Anatidae</taxon>
        <taxon>Anatinae</taxon>
        <taxon>Anas</taxon>
    </lineage>
</organism>
<dbReference type="Ensembl" id="ENSAPLT00000022305.1">
    <property type="protein sequence ID" value="ENSAPLP00000026542.1"/>
    <property type="gene ID" value="ENSAPLG00000018823.1"/>
</dbReference>
<evidence type="ECO:0000256" key="3">
    <source>
        <dbReference type="ARBA" id="ARBA00022833"/>
    </source>
</evidence>
<reference evidence="5" key="2">
    <citation type="submission" date="2025-08" db="UniProtKB">
        <authorList>
            <consortium name="Ensembl"/>
        </authorList>
    </citation>
    <scope>IDENTIFICATION</scope>
</reference>
<dbReference type="InterPro" id="IPR016495">
    <property type="entry name" value="p53_neg-reg_MDM_2/4"/>
</dbReference>
<dbReference type="GO" id="GO:0051726">
    <property type="term" value="P:regulation of cell cycle"/>
    <property type="evidence" value="ECO:0007669"/>
    <property type="project" value="InterPro"/>
</dbReference>
<evidence type="ECO:0000313" key="6">
    <source>
        <dbReference type="Proteomes" id="UP000016666"/>
    </source>
</evidence>
<dbReference type="STRING" id="8840.ENSAPLP00000026542"/>
<dbReference type="OMA" id="IMVRELY"/>
<dbReference type="GO" id="GO:0016567">
    <property type="term" value="P:protein ubiquitination"/>
    <property type="evidence" value="ECO:0007669"/>
    <property type="project" value="TreeGrafter"/>
</dbReference>
<dbReference type="GO" id="GO:0010468">
    <property type="term" value="P:regulation of gene expression"/>
    <property type="evidence" value="ECO:0007669"/>
    <property type="project" value="TreeGrafter"/>
</dbReference>
<dbReference type="GeneTree" id="ENSGT00530000063539"/>
<dbReference type="GO" id="GO:0008270">
    <property type="term" value="F:zinc ion binding"/>
    <property type="evidence" value="ECO:0007669"/>
    <property type="project" value="UniProtKB-KW"/>
</dbReference>
<dbReference type="GO" id="GO:0043066">
    <property type="term" value="P:negative regulation of apoptotic process"/>
    <property type="evidence" value="ECO:0007669"/>
    <property type="project" value="InterPro"/>
</dbReference>
<evidence type="ECO:0000256" key="2">
    <source>
        <dbReference type="ARBA" id="ARBA00022771"/>
    </source>
</evidence>
<dbReference type="Gene3D" id="1.10.245.10">
    <property type="entry name" value="SWIB/MDM2 domain"/>
    <property type="match status" value="1"/>
</dbReference>
<dbReference type="InterPro" id="IPR036885">
    <property type="entry name" value="SWIB_MDM2_dom_sf"/>
</dbReference>
<protein>
    <recommendedName>
        <fullName evidence="4">DM2 domain-containing protein</fullName>
    </recommendedName>
</protein>
<keyword evidence="1" id="KW-0479">Metal-binding</keyword>
<dbReference type="GO" id="GO:0002039">
    <property type="term" value="F:p53 binding"/>
    <property type="evidence" value="ECO:0007669"/>
    <property type="project" value="TreeGrafter"/>
</dbReference>
<dbReference type="InterPro" id="IPR003121">
    <property type="entry name" value="SWIB_MDM2_domain"/>
</dbReference>
<dbReference type="PANTHER" id="PTHR46858">
    <property type="entry name" value="OS05G0521000 PROTEIN"/>
    <property type="match status" value="1"/>
</dbReference>
<evidence type="ECO:0000313" key="5">
    <source>
        <dbReference type="Ensembl" id="ENSAPLP00000026542.1"/>
    </source>
</evidence>
<keyword evidence="2" id="KW-0863">Zinc-finger</keyword>
<dbReference type="SUPFAM" id="SSF47592">
    <property type="entry name" value="SWIB/MDM2 domain"/>
    <property type="match status" value="1"/>
</dbReference>
<accession>A0A493TKX9</accession>
<proteinExistence type="predicted"/>
<dbReference type="GO" id="GO:0005634">
    <property type="term" value="C:nucleus"/>
    <property type="evidence" value="ECO:0007669"/>
    <property type="project" value="InterPro"/>
</dbReference>
<evidence type="ECO:0000259" key="4">
    <source>
        <dbReference type="PROSITE" id="PS51925"/>
    </source>
</evidence>
<keyword evidence="6" id="KW-1185">Reference proteome</keyword>
<dbReference type="PIRSF" id="PIRSF006748">
    <property type="entry name" value="p53_MDM_2/4"/>
    <property type="match status" value="1"/>
</dbReference>
<dbReference type="AlphaFoldDB" id="A0A493TKX9"/>
<dbReference type="Pfam" id="PF02201">
    <property type="entry name" value="SWIB"/>
    <property type="match status" value="1"/>
</dbReference>
<feature type="domain" description="DM2" evidence="4">
    <location>
        <begin position="1"/>
        <end position="67"/>
    </location>
</feature>
<reference evidence="5 6" key="1">
    <citation type="submission" date="2017-10" db="EMBL/GenBank/DDBJ databases">
        <title>A new Pekin duck reference genome.</title>
        <authorList>
            <person name="Hou Z.-C."/>
            <person name="Zhou Z.-K."/>
            <person name="Zhu F."/>
            <person name="Hou S.-S."/>
        </authorList>
    </citation>
    <scope>NUCLEOTIDE SEQUENCE [LARGE SCALE GENOMIC DNA]</scope>
</reference>
<dbReference type="PANTHER" id="PTHR46858:SF13">
    <property type="entry name" value="E3 UBIQUITIN-PROTEIN LIGASE MDM2"/>
    <property type="match status" value="1"/>
</dbReference>
<reference evidence="5" key="3">
    <citation type="submission" date="2025-09" db="UniProtKB">
        <authorList>
            <consortium name="Ensembl"/>
        </authorList>
    </citation>
    <scope>IDENTIFICATION</scope>
</reference>
<keyword evidence="3" id="KW-0862">Zinc</keyword>
<evidence type="ECO:0000256" key="1">
    <source>
        <dbReference type="ARBA" id="ARBA00022723"/>
    </source>
</evidence>
<name>A0A493TKX9_ANAPP</name>
<sequence length="67" mass="7743">KPLLLKLLKLAGAEKDTFTMKEVIFYLGQYIMSKQLYDEKEQHIVHCANDLLGDLFGVTSFSVKEHR</sequence>
<dbReference type="PROSITE" id="PS51925">
    <property type="entry name" value="SWIB_MDM2"/>
    <property type="match status" value="1"/>
</dbReference>
<dbReference type="Proteomes" id="UP000016666">
    <property type="component" value="Chromosome 1"/>
</dbReference>